<gene>
    <name evidence="1" type="ORF">RUMCAL_03394</name>
</gene>
<sequence length="51" mass="6150">MWIFEHNFVADKEKIRRRAVARQVFFTQYAAKFAEKTRVYACEDGFLDRCS</sequence>
<keyword evidence="2" id="KW-1185">Reference proteome</keyword>
<organism evidence="1 2">
    <name type="scientific">Ruminococcus callidus ATCC 27760</name>
    <dbReference type="NCBI Taxonomy" id="411473"/>
    <lineage>
        <taxon>Bacteria</taxon>
        <taxon>Bacillati</taxon>
        <taxon>Bacillota</taxon>
        <taxon>Clostridia</taxon>
        <taxon>Eubacteriales</taxon>
        <taxon>Oscillospiraceae</taxon>
        <taxon>Ruminococcus</taxon>
    </lineage>
</organism>
<reference evidence="1 2" key="1">
    <citation type="submission" date="2013-07" db="EMBL/GenBank/DDBJ databases">
        <authorList>
            <person name="Weinstock G."/>
            <person name="Sodergren E."/>
            <person name="Wylie T."/>
            <person name="Fulton L."/>
            <person name="Fulton R."/>
            <person name="Fronick C."/>
            <person name="O'Laughlin M."/>
            <person name="Godfrey J."/>
            <person name="Miner T."/>
            <person name="Herter B."/>
            <person name="Appelbaum E."/>
            <person name="Cordes M."/>
            <person name="Lek S."/>
            <person name="Wollam A."/>
            <person name="Pepin K.H."/>
            <person name="Palsikar V.B."/>
            <person name="Mitreva M."/>
            <person name="Wilson R.K."/>
        </authorList>
    </citation>
    <scope>NUCLEOTIDE SEQUENCE [LARGE SCALE GENOMIC DNA]</scope>
    <source>
        <strain evidence="1 2">ATCC 27760</strain>
    </source>
</reference>
<dbReference type="Proteomes" id="UP000016662">
    <property type="component" value="Unassembled WGS sequence"/>
</dbReference>
<dbReference type="EMBL" id="AWVF01000450">
    <property type="protein sequence ID" value="ERJ87187.1"/>
    <property type="molecule type" value="Genomic_DNA"/>
</dbReference>
<comment type="caution">
    <text evidence="1">The sequence shown here is derived from an EMBL/GenBank/DDBJ whole genome shotgun (WGS) entry which is preliminary data.</text>
</comment>
<evidence type="ECO:0000313" key="1">
    <source>
        <dbReference type="EMBL" id="ERJ87187.1"/>
    </source>
</evidence>
<protein>
    <submittedName>
        <fullName evidence="1">Uncharacterized protein</fullName>
    </submittedName>
</protein>
<accession>U2K4J6</accession>
<name>U2K4J6_9FIRM</name>
<proteinExistence type="predicted"/>
<evidence type="ECO:0000313" key="2">
    <source>
        <dbReference type="Proteomes" id="UP000016662"/>
    </source>
</evidence>
<dbReference type="HOGENOM" id="CLU_3103466_0_0_9"/>
<dbReference type="AlphaFoldDB" id="U2K4J6"/>